<feature type="transmembrane region" description="Helical" evidence="1">
    <location>
        <begin position="144"/>
        <end position="163"/>
    </location>
</feature>
<evidence type="ECO:0000256" key="1">
    <source>
        <dbReference type="SAM" id="Phobius"/>
    </source>
</evidence>
<feature type="transmembrane region" description="Helical" evidence="1">
    <location>
        <begin position="70"/>
        <end position="88"/>
    </location>
</feature>
<organism evidence="2 3">
    <name type="scientific">Adineta steineri</name>
    <dbReference type="NCBI Taxonomy" id="433720"/>
    <lineage>
        <taxon>Eukaryota</taxon>
        <taxon>Metazoa</taxon>
        <taxon>Spiralia</taxon>
        <taxon>Gnathifera</taxon>
        <taxon>Rotifera</taxon>
        <taxon>Eurotatoria</taxon>
        <taxon>Bdelloidea</taxon>
        <taxon>Adinetida</taxon>
        <taxon>Adinetidae</taxon>
        <taxon>Adineta</taxon>
    </lineage>
</organism>
<reference evidence="2" key="1">
    <citation type="submission" date="2021-02" db="EMBL/GenBank/DDBJ databases">
        <authorList>
            <person name="Nowell W R."/>
        </authorList>
    </citation>
    <scope>NUCLEOTIDE SEQUENCE</scope>
</reference>
<evidence type="ECO:0000313" key="2">
    <source>
        <dbReference type="EMBL" id="CAF0781604.1"/>
    </source>
</evidence>
<dbReference type="Proteomes" id="UP000663891">
    <property type="component" value="Unassembled WGS sequence"/>
</dbReference>
<sequence>MINYGNGLVGYILTLISLISASFALIISFIVILTVIHHQYHNLLIEVNIETLIGDVYGNNFDSSLCVFKGYFMASICCTIYHAFVTQTTNQRLVVRRRVDRDISAIRRIILNISILLSLGLPTVALLLMLVITGIEHPLIYRTMWIAVEVGSAILSVQMVLMTPQLKTIFISRWQQNRVVPTARPLQMRVTTTVE</sequence>
<accession>A0A813RBA2</accession>
<gene>
    <name evidence="2" type="ORF">VCS650_LOCUS2967</name>
</gene>
<dbReference type="AlphaFoldDB" id="A0A813RBA2"/>
<feature type="transmembrane region" description="Helical" evidence="1">
    <location>
        <begin position="109"/>
        <end position="132"/>
    </location>
</feature>
<keyword evidence="1" id="KW-1133">Transmembrane helix</keyword>
<proteinExistence type="predicted"/>
<keyword evidence="1" id="KW-0472">Membrane</keyword>
<comment type="caution">
    <text evidence="2">The sequence shown here is derived from an EMBL/GenBank/DDBJ whole genome shotgun (WGS) entry which is preliminary data.</text>
</comment>
<keyword evidence="1" id="KW-0812">Transmembrane</keyword>
<protein>
    <submittedName>
        <fullName evidence="2">Uncharacterized protein</fullName>
    </submittedName>
</protein>
<dbReference type="OrthoDB" id="10011743at2759"/>
<feature type="transmembrane region" description="Helical" evidence="1">
    <location>
        <begin position="12"/>
        <end position="36"/>
    </location>
</feature>
<name>A0A813RBA2_9BILA</name>
<evidence type="ECO:0000313" key="3">
    <source>
        <dbReference type="Proteomes" id="UP000663891"/>
    </source>
</evidence>
<dbReference type="EMBL" id="CAJNON010000015">
    <property type="protein sequence ID" value="CAF0781604.1"/>
    <property type="molecule type" value="Genomic_DNA"/>
</dbReference>